<evidence type="ECO:0000313" key="6">
    <source>
        <dbReference type="EMBL" id="KAK6638412.1"/>
    </source>
</evidence>
<evidence type="ECO:0000313" key="7">
    <source>
        <dbReference type="Proteomes" id="UP001359485"/>
    </source>
</evidence>
<dbReference type="PROSITE" id="PS50222">
    <property type="entry name" value="EF_HAND_2"/>
    <property type="match status" value="2"/>
</dbReference>
<sequence length="208" mass="23549">MTVEQLKKIIKRESLKEANSSKVKTNLNDGERDKLRSLADSDMNFDKSDEEDAPSTRYAPERLEVLCRRTGLEKKQLRALYRAFKEACPSGAINEFTFRNIYSQLFPLGADGTAYAHYIFKTLDKKHNGCLTFSELACGLACLVKGSPSERLGWIFRLYDIDNNGEISRAEMLAVIGAIHDLVGPRDGQSHKHANEVFRVRMIIFSNL</sequence>
<evidence type="ECO:0000259" key="5">
    <source>
        <dbReference type="PROSITE" id="PS50222"/>
    </source>
</evidence>
<dbReference type="PROSITE" id="PS00018">
    <property type="entry name" value="EF_HAND_1"/>
    <property type="match status" value="1"/>
</dbReference>
<keyword evidence="2" id="KW-0677">Repeat</keyword>
<evidence type="ECO:0000256" key="4">
    <source>
        <dbReference type="SAM" id="MobiDB-lite"/>
    </source>
</evidence>
<feature type="region of interest" description="Disordered" evidence="4">
    <location>
        <begin position="20"/>
        <end position="54"/>
    </location>
</feature>
<dbReference type="InterPro" id="IPR011992">
    <property type="entry name" value="EF-hand-dom_pair"/>
</dbReference>
<feature type="compositionally biased region" description="Basic and acidic residues" evidence="4">
    <location>
        <begin position="29"/>
        <end position="47"/>
    </location>
</feature>
<dbReference type="InterPro" id="IPR002048">
    <property type="entry name" value="EF_hand_dom"/>
</dbReference>
<dbReference type="InterPro" id="IPR028846">
    <property type="entry name" value="Recoverin"/>
</dbReference>
<dbReference type="PRINTS" id="PR00450">
    <property type="entry name" value="RECOVERIN"/>
</dbReference>
<feature type="domain" description="EF-hand" evidence="5">
    <location>
        <begin position="147"/>
        <end position="182"/>
    </location>
</feature>
<keyword evidence="3" id="KW-0106">Calcium</keyword>
<reference evidence="6 7" key="1">
    <citation type="submission" date="2023-09" db="EMBL/GenBank/DDBJ databases">
        <title>Genomes of two closely related lineages of the louse Polyplax serrata with different host specificities.</title>
        <authorList>
            <person name="Martinu J."/>
            <person name="Tarabai H."/>
            <person name="Stefka J."/>
            <person name="Hypsa V."/>
        </authorList>
    </citation>
    <scope>NUCLEOTIDE SEQUENCE [LARGE SCALE GENOMIC DNA]</scope>
    <source>
        <strain evidence="6">98ZLc_SE</strain>
    </source>
</reference>
<accession>A0ABR1B9R3</accession>
<dbReference type="Pfam" id="PF13499">
    <property type="entry name" value="EF-hand_7"/>
    <property type="match status" value="1"/>
</dbReference>
<evidence type="ECO:0000256" key="1">
    <source>
        <dbReference type="ARBA" id="ARBA00022723"/>
    </source>
</evidence>
<dbReference type="EMBL" id="JAWJWF010000002">
    <property type="protein sequence ID" value="KAK6638412.1"/>
    <property type="molecule type" value="Genomic_DNA"/>
</dbReference>
<dbReference type="InterPro" id="IPR018247">
    <property type="entry name" value="EF_Hand_1_Ca_BS"/>
</dbReference>
<comment type="caution">
    <text evidence="6">The sequence shown here is derived from an EMBL/GenBank/DDBJ whole genome shotgun (WGS) entry which is preliminary data.</text>
</comment>
<keyword evidence="1" id="KW-0479">Metal-binding</keyword>
<dbReference type="PANTHER" id="PTHR23055:SF167">
    <property type="entry name" value="EF-HAND DOMAIN-CONTAINING PROTEIN"/>
    <property type="match status" value="1"/>
</dbReference>
<dbReference type="CDD" id="cd00051">
    <property type="entry name" value="EFh"/>
    <property type="match status" value="1"/>
</dbReference>
<evidence type="ECO:0000256" key="2">
    <source>
        <dbReference type="ARBA" id="ARBA00022737"/>
    </source>
</evidence>
<evidence type="ECO:0000256" key="3">
    <source>
        <dbReference type="ARBA" id="ARBA00022837"/>
    </source>
</evidence>
<dbReference type="Gene3D" id="1.10.238.10">
    <property type="entry name" value="EF-hand"/>
    <property type="match status" value="1"/>
</dbReference>
<keyword evidence="7" id="KW-1185">Reference proteome</keyword>
<name>A0ABR1B9R3_POLSC</name>
<gene>
    <name evidence="6" type="ORF">RUM44_008841</name>
</gene>
<dbReference type="SUPFAM" id="SSF47473">
    <property type="entry name" value="EF-hand"/>
    <property type="match status" value="1"/>
</dbReference>
<dbReference type="SMART" id="SM00054">
    <property type="entry name" value="EFh"/>
    <property type="match status" value="2"/>
</dbReference>
<protein>
    <recommendedName>
        <fullName evidence="5">EF-hand domain-containing protein</fullName>
    </recommendedName>
</protein>
<proteinExistence type="predicted"/>
<dbReference type="PANTHER" id="PTHR23055">
    <property type="entry name" value="CALCIUM BINDING PROTEINS"/>
    <property type="match status" value="1"/>
</dbReference>
<feature type="domain" description="EF-hand" evidence="5">
    <location>
        <begin position="111"/>
        <end position="146"/>
    </location>
</feature>
<organism evidence="6 7">
    <name type="scientific">Polyplax serrata</name>
    <name type="common">Common mouse louse</name>
    <dbReference type="NCBI Taxonomy" id="468196"/>
    <lineage>
        <taxon>Eukaryota</taxon>
        <taxon>Metazoa</taxon>
        <taxon>Ecdysozoa</taxon>
        <taxon>Arthropoda</taxon>
        <taxon>Hexapoda</taxon>
        <taxon>Insecta</taxon>
        <taxon>Pterygota</taxon>
        <taxon>Neoptera</taxon>
        <taxon>Paraneoptera</taxon>
        <taxon>Psocodea</taxon>
        <taxon>Troctomorpha</taxon>
        <taxon>Phthiraptera</taxon>
        <taxon>Anoplura</taxon>
        <taxon>Polyplacidae</taxon>
        <taxon>Polyplax</taxon>
    </lineage>
</organism>
<dbReference type="Proteomes" id="UP001359485">
    <property type="component" value="Unassembled WGS sequence"/>
</dbReference>